<organism evidence="1 2">
    <name type="scientific">Vibrio marinisediminis</name>
    <dbReference type="NCBI Taxonomy" id="2758441"/>
    <lineage>
        <taxon>Bacteria</taxon>
        <taxon>Pseudomonadati</taxon>
        <taxon>Pseudomonadota</taxon>
        <taxon>Gammaproteobacteria</taxon>
        <taxon>Vibrionales</taxon>
        <taxon>Vibrionaceae</taxon>
        <taxon>Vibrio</taxon>
    </lineage>
</organism>
<sequence length="84" mass="9556">VLPNGYNPDFGTNAAIDSVMLIIPYHSKKEFDASGESEYKIDSLFGDVPIKLEVFKNNYVLRDLNPENIEEFQKYYSNGNGITF</sequence>
<dbReference type="Pfam" id="PF14092">
    <property type="entry name" value="DUF4270"/>
    <property type="match status" value="1"/>
</dbReference>
<feature type="non-terminal residue" evidence="1">
    <location>
        <position position="84"/>
    </location>
</feature>
<feature type="non-terminal residue" evidence="1">
    <location>
        <position position="1"/>
    </location>
</feature>
<name>A0A7W2FVA5_9VIBR</name>
<accession>A0A7W2FVA5</accession>
<gene>
    <name evidence="1" type="ORF">H2O73_21320</name>
</gene>
<dbReference type="AlphaFoldDB" id="A0A7W2FVA5"/>
<dbReference type="Proteomes" id="UP000571701">
    <property type="component" value="Unassembled WGS sequence"/>
</dbReference>
<keyword evidence="2" id="KW-1185">Reference proteome</keyword>
<reference evidence="1 2" key="1">
    <citation type="submission" date="2020-07" db="EMBL/GenBank/DDBJ databases">
        <title>Vibrio marinisediminis sp. nov., isolated from marine sediment.</title>
        <authorList>
            <person name="Ji X."/>
        </authorList>
    </citation>
    <scope>NUCLEOTIDE SEQUENCE [LARGE SCALE GENOMIC DNA]</scope>
    <source>
        <strain evidence="1 2">404</strain>
    </source>
</reference>
<evidence type="ECO:0000313" key="1">
    <source>
        <dbReference type="EMBL" id="MBA5764892.1"/>
    </source>
</evidence>
<protein>
    <submittedName>
        <fullName evidence="1">DUF4270 family protein</fullName>
    </submittedName>
</protein>
<evidence type="ECO:0000313" key="2">
    <source>
        <dbReference type="Proteomes" id="UP000571701"/>
    </source>
</evidence>
<comment type="caution">
    <text evidence="1">The sequence shown here is derived from an EMBL/GenBank/DDBJ whole genome shotgun (WGS) entry which is preliminary data.</text>
</comment>
<dbReference type="InterPro" id="IPR025366">
    <property type="entry name" value="DUF4270"/>
</dbReference>
<dbReference type="EMBL" id="JACFYF010000309">
    <property type="protein sequence ID" value="MBA5764892.1"/>
    <property type="molecule type" value="Genomic_DNA"/>
</dbReference>
<proteinExistence type="predicted"/>